<dbReference type="Proteomes" id="UP001140560">
    <property type="component" value="Unassembled WGS sequence"/>
</dbReference>
<proteinExistence type="inferred from homology"/>
<dbReference type="InterPro" id="IPR004045">
    <property type="entry name" value="Glutathione_S-Trfase_N"/>
</dbReference>
<feature type="domain" description="GST N-terminal" evidence="3">
    <location>
        <begin position="15"/>
        <end position="89"/>
    </location>
</feature>
<dbReference type="OrthoDB" id="2309723at2759"/>
<dbReference type="Pfam" id="PF13409">
    <property type="entry name" value="GST_N_2"/>
    <property type="match status" value="1"/>
</dbReference>
<protein>
    <recommendedName>
        <fullName evidence="3">GST N-terminal domain-containing protein</fullName>
    </recommendedName>
</protein>
<evidence type="ECO:0000259" key="3">
    <source>
        <dbReference type="Pfam" id="PF13409"/>
    </source>
</evidence>
<evidence type="ECO:0000256" key="1">
    <source>
        <dbReference type="ARBA" id="ARBA00007409"/>
    </source>
</evidence>
<comment type="caution">
    <text evidence="4">The sequence shown here is derived from an EMBL/GenBank/DDBJ whole genome shotgun (WGS) entry which is preliminary data.</text>
</comment>
<dbReference type="CDD" id="cd03057">
    <property type="entry name" value="GST_N_Beta"/>
    <property type="match status" value="1"/>
</dbReference>
<dbReference type="Gene3D" id="1.20.1050.10">
    <property type="match status" value="1"/>
</dbReference>
<evidence type="ECO:0000256" key="2">
    <source>
        <dbReference type="SAM" id="MobiDB-lite"/>
    </source>
</evidence>
<feature type="compositionally biased region" description="Acidic residues" evidence="2">
    <location>
        <begin position="68"/>
        <end position="80"/>
    </location>
</feature>
<organism evidence="4 5">
    <name type="scientific">Neocucurbitaria cava</name>
    <dbReference type="NCBI Taxonomy" id="798079"/>
    <lineage>
        <taxon>Eukaryota</taxon>
        <taxon>Fungi</taxon>
        <taxon>Dikarya</taxon>
        <taxon>Ascomycota</taxon>
        <taxon>Pezizomycotina</taxon>
        <taxon>Dothideomycetes</taxon>
        <taxon>Pleosporomycetidae</taxon>
        <taxon>Pleosporales</taxon>
        <taxon>Pleosporineae</taxon>
        <taxon>Cucurbitariaceae</taxon>
        <taxon>Neocucurbitaria</taxon>
    </lineage>
</organism>
<sequence length="228" mass="24325">MTTPKLHLYMTPGSCSLASHIALSESNLPFTTTDLGAKRGFPPAYLHLNPKGRVPILSLKNNNANNANDDEEEEEEEEEQLITETPAILSLISALAPEKHLLGTTPLEHARAHEWIAYLCGTLHGQAFGCLFRPGCFIPSSLSSSSPSSSAHLDAVRTRGREWVAECFTFIESKLSGAGAVCSRAGVHGRRCVFACFLAVGNACGIEDMRGGGRGMGGLWMGLLGGRG</sequence>
<dbReference type="InterPro" id="IPR036249">
    <property type="entry name" value="Thioredoxin-like_sf"/>
</dbReference>
<dbReference type="SUPFAM" id="SSF52833">
    <property type="entry name" value="Thioredoxin-like"/>
    <property type="match status" value="1"/>
</dbReference>
<accession>A0A9W9CQC4</accession>
<comment type="similarity">
    <text evidence="1">Belongs to the GST superfamily.</text>
</comment>
<dbReference type="PANTHER" id="PTHR44051:SF8">
    <property type="entry name" value="GLUTATHIONE S-TRANSFERASE GSTA"/>
    <property type="match status" value="1"/>
</dbReference>
<dbReference type="AlphaFoldDB" id="A0A9W9CQC4"/>
<reference evidence="4" key="1">
    <citation type="submission" date="2022-10" db="EMBL/GenBank/DDBJ databases">
        <title>Tapping the CABI collections for fungal endophytes: first genome assemblies for Collariella, Neodidymelliopsis, Ascochyta clinopodiicola, Didymella pomorum, Didymosphaeria variabile, Neocosmospora piperis and Neocucurbitaria cava.</title>
        <authorList>
            <person name="Hill R."/>
        </authorList>
    </citation>
    <scope>NUCLEOTIDE SEQUENCE</scope>
    <source>
        <strain evidence="4">IMI 356814</strain>
    </source>
</reference>
<feature type="region of interest" description="Disordered" evidence="2">
    <location>
        <begin position="59"/>
        <end position="80"/>
    </location>
</feature>
<evidence type="ECO:0000313" key="4">
    <source>
        <dbReference type="EMBL" id="KAJ4374754.1"/>
    </source>
</evidence>
<evidence type="ECO:0000313" key="5">
    <source>
        <dbReference type="Proteomes" id="UP001140560"/>
    </source>
</evidence>
<dbReference type="EMBL" id="JAPEUY010000003">
    <property type="protein sequence ID" value="KAJ4374754.1"/>
    <property type="molecule type" value="Genomic_DNA"/>
</dbReference>
<dbReference type="PANTHER" id="PTHR44051">
    <property type="entry name" value="GLUTATHIONE S-TRANSFERASE-RELATED"/>
    <property type="match status" value="1"/>
</dbReference>
<name>A0A9W9CQC4_9PLEO</name>
<gene>
    <name evidence="4" type="ORF">N0V83_001830</name>
</gene>
<keyword evidence="5" id="KW-1185">Reference proteome</keyword>
<dbReference type="Gene3D" id="3.40.30.10">
    <property type="entry name" value="Glutaredoxin"/>
    <property type="match status" value="1"/>
</dbReference>